<organism evidence="3 4">
    <name type="scientific">Salinivirga cyanobacteriivorans</name>
    <dbReference type="NCBI Taxonomy" id="1307839"/>
    <lineage>
        <taxon>Bacteria</taxon>
        <taxon>Pseudomonadati</taxon>
        <taxon>Bacteroidota</taxon>
        <taxon>Bacteroidia</taxon>
        <taxon>Bacteroidales</taxon>
        <taxon>Salinivirgaceae</taxon>
        <taxon>Salinivirga</taxon>
    </lineage>
</organism>
<keyword evidence="1" id="KW-0175">Coiled coil</keyword>
<dbReference type="RefSeq" id="WP_057954403.1">
    <property type="nucleotide sequence ID" value="NZ_CP013118.1"/>
</dbReference>
<accession>A0A0S2I3W5</accession>
<dbReference type="Proteomes" id="UP000064893">
    <property type="component" value="Chromosome"/>
</dbReference>
<name>A0A0S2I3W5_9BACT</name>
<feature type="signal peptide" evidence="2">
    <location>
        <begin position="1"/>
        <end position="18"/>
    </location>
</feature>
<proteinExistence type="predicted"/>
<evidence type="ECO:0000313" key="3">
    <source>
        <dbReference type="EMBL" id="ALO17075.1"/>
    </source>
</evidence>
<evidence type="ECO:0008006" key="5">
    <source>
        <dbReference type="Google" id="ProtNLM"/>
    </source>
</evidence>
<keyword evidence="4" id="KW-1185">Reference proteome</keyword>
<feature type="chain" id="PRO_5006599487" description="Peptidase S74 domain-containing protein" evidence="2">
    <location>
        <begin position="19"/>
        <end position="167"/>
    </location>
</feature>
<reference evidence="3 4" key="1">
    <citation type="submission" date="2015-11" db="EMBL/GenBank/DDBJ databases">
        <title>Description and complete genome sequence of a novel strain predominating in hypersaline microbial mats and representing a new family of the Bacteriodetes phylum.</title>
        <authorList>
            <person name="Spring S."/>
            <person name="Bunk B."/>
            <person name="Sproer C."/>
            <person name="Klenk H.-P."/>
        </authorList>
    </citation>
    <scope>NUCLEOTIDE SEQUENCE [LARGE SCALE GENOMIC DNA]</scope>
    <source>
        <strain evidence="3 4">L21-Spi-D4</strain>
    </source>
</reference>
<dbReference type="STRING" id="1307839.L21SP5_03464"/>
<dbReference type="OrthoDB" id="925207at2"/>
<feature type="coiled-coil region" evidence="1">
    <location>
        <begin position="92"/>
        <end position="167"/>
    </location>
</feature>
<evidence type="ECO:0000256" key="2">
    <source>
        <dbReference type="SAM" id="SignalP"/>
    </source>
</evidence>
<gene>
    <name evidence="3" type="ORF">L21SP5_03464</name>
</gene>
<dbReference type="EMBL" id="CP013118">
    <property type="protein sequence ID" value="ALO17075.1"/>
    <property type="molecule type" value="Genomic_DNA"/>
</dbReference>
<sequence precursor="true">MKQVFIILALFTGLTASAQKMHFQPVDKEFILEKIAKTNPGTWSLSKNTDVRHYGLTNEEFFKNFGNDRVGIIGSETSVNNKDKIGLNYVAIHALVKENNRLRDELKLLANQVETLEKEISQIHESNQTVQQNMEKLDAISDMELLVKDLEMRVTDLEEQVEELKNN</sequence>
<protein>
    <recommendedName>
        <fullName evidence="5">Peptidase S74 domain-containing protein</fullName>
    </recommendedName>
</protein>
<dbReference type="AlphaFoldDB" id="A0A0S2I3W5"/>
<dbReference type="KEGG" id="blq:L21SP5_03464"/>
<keyword evidence="2" id="KW-0732">Signal</keyword>
<evidence type="ECO:0000256" key="1">
    <source>
        <dbReference type="SAM" id="Coils"/>
    </source>
</evidence>
<evidence type="ECO:0000313" key="4">
    <source>
        <dbReference type="Proteomes" id="UP000064893"/>
    </source>
</evidence>